<organism evidence="2 3">
    <name type="scientific">Domibacillus aminovorans</name>
    <dbReference type="NCBI Taxonomy" id="29332"/>
    <lineage>
        <taxon>Bacteria</taxon>
        <taxon>Bacillati</taxon>
        <taxon>Bacillota</taxon>
        <taxon>Bacilli</taxon>
        <taxon>Bacillales</taxon>
        <taxon>Bacillaceae</taxon>
        <taxon>Domibacillus</taxon>
    </lineage>
</organism>
<dbReference type="Proteomes" id="UP000077271">
    <property type="component" value="Unassembled WGS sequence"/>
</dbReference>
<gene>
    <name evidence="2" type="ORF">AWH48_00510</name>
</gene>
<accession>A0A177L4E0</accession>
<feature type="region of interest" description="Disordered" evidence="1">
    <location>
        <begin position="1"/>
        <end position="115"/>
    </location>
</feature>
<dbReference type="EMBL" id="LQWZ01000001">
    <property type="protein sequence ID" value="OAH59621.1"/>
    <property type="molecule type" value="Genomic_DNA"/>
</dbReference>
<dbReference type="AlphaFoldDB" id="A0A177L4E0"/>
<evidence type="ECO:0000313" key="3">
    <source>
        <dbReference type="Proteomes" id="UP000077271"/>
    </source>
</evidence>
<reference evidence="2 3" key="1">
    <citation type="submission" date="2016-01" db="EMBL/GenBank/DDBJ databases">
        <title>Investigation of taxonomic status of Bacillus aminovorans.</title>
        <authorList>
            <person name="Verma A."/>
            <person name="Pal Y."/>
            <person name="Krishnamurthi S."/>
        </authorList>
    </citation>
    <scope>NUCLEOTIDE SEQUENCE [LARGE SCALE GENOMIC DNA]</scope>
    <source>
        <strain evidence="2 3">DSM 4337</strain>
    </source>
</reference>
<feature type="compositionally biased region" description="Polar residues" evidence="1">
    <location>
        <begin position="83"/>
        <end position="105"/>
    </location>
</feature>
<dbReference type="OrthoDB" id="9991059at2"/>
<name>A0A177L4E0_9BACI</name>
<evidence type="ECO:0000313" key="2">
    <source>
        <dbReference type="EMBL" id="OAH59621.1"/>
    </source>
</evidence>
<feature type="compositionally biased region" description="Polar residues" evidence="1">
    <location>
        <begin position="33"/>
        <end position="62"/>
    </location>
</feature>
<comment type="caution">
    <text evidence="2">The sequence shown here is derived from an EMBL/GenBank/DDBJ whole genome shotgun (WGS) entry which is preliminary data.</text>
</comment>
<dbReference type="RefSeq" id="WP_063974258.1">
    <property type="nucleotide sequence ID" value="NZ_LQWZ01000001.1"/>
</dbReference>
<evidence type="ECO:0000256" key="1">
    <source>
        <dbReference type="SAM" id="MobiDB-lite"/>
    </source>
</evidence>
<sequence>MHEQPFSLPEVQTSEIKREQTVSKRPKRRASSCGCNKRTNSALSSNGVNRQQVHSFQNNKAINQRKKTINHHTPIIKQDHSTPTKSVSEEQSILSPKDTNVSYTPQQEQQSHVEESSSLKKVLRYWKQLSFFQWLIKRHDL</sequence>
<protein>
    <submittedName>
        <fullName evidence="2">Uncharacterized protein</fullName>
    </submittedName>
</protein>
<proteinExistence type="predicted"/>